<evidence type="ECO:0000313" key="3">
    <source>
        <dbReference type="EMBL" id="KAK6511373.1"/>
    </source>
</evidence>
<feature type="domain" description="G" evidence="2">
    <location>
        <begin position="7"/>
        <end position="173"/>
    </location>
</feature>
<evidence type="ECO:0000259" key="2">
    <source>
        <dbReference type="Pfam" id="PF01926"/>
    </source>
</evidence>
<dbReference type="InterPro" id="IPR027417">
    <property type="entry name" value="P-loop_NTPase"/>
</dbReference>
<proteinExistence type="predicted"/>
<accession>A0AAV9WMI8</accession>
<dbReference type="SUPFAM" id="SSF52540">
    <property type="entry name" value="P-loop containing nucleoside triphosphate hydrolases"/>
    <property type="match status" value="1"/>
</dbReference>
<feature type="coiled-coil region" evidence="1">
    <location>
        <begin position="330"/>
        <end position="357"/>
    </location>
</feature>
<dbReference type="Proteomes" id="UP001370758">
    <property type="component" value="Unassembled WGS sequence"/>
</dbReference>
<dbReference type="Gene3D" id="3.40.50.300">
    <property type="entry name" value="P-loop containing nucleotide triphosphate hydrolases"/>
    <property type="match status" value="1"/>
</dbReference>
<keyword evidence="1" id="KW-0175">Coiled coil</keyword>
<gene>
    <name evidence="3" type="ORF">TWF481_000290</name>
</gene>
<keyword evidence="4" id="KW-1185">Reference proteome</keyword>
<evidence type="ECO:0000256" key="1">
    <source>
        <dbReference type="SAM" id="Coils"/>
    </source>
</evidence>
<protein>
    <recommendedName>
        <fullName evidence="2">G domain-containing protein</fullName>
    </recommendedName>
</protein>
<dbReference type="EMBL" id="JAVHJL010000001">
    <property type="protein sequence ID" value="KAK6511373.1"/>
    <property type="molecule type" value="Genomic_DNA"/>
</dbReference>
<organism evidence="3 4">
    <name type="scientific">Arthrobotrys musiformis</name>
    <dbReference type="NCBI Taxonomy" id="47236"/>
    <lineage>
        <taxon>Eukaryota</taxon>
        <taxon>Fungi</taxon>
        <taxon>Dikarya</taxon>
        <taxon>Ascomycota</taxon>
        <taxon>Pezizomycotina</taxon>
        <taxon>Orbiliomycetes</taxon>
        <taxon>Orbiliales</taxon>
        <taxon>Orbiliaceae</taxon>
        <taxon>Arthrobotrys</taxon>
    </lineage>
</organism>
<dbReference type="AlphaFoldDB" id="A0AAV9WMI8"/>
<evidence type="ECO:0000313" key="4">
    <source>
        <dbReference type="Proteomes" id="UP001370758"/>
    </source>
</evidence>
<sequence length="570" mass="65327">MEDDLNILFIGPSQNGKSTFINKLRELSDYEAGQEEALVGDGSQSCTKSCREYVVRFRRTRYKLVDRETLEPVIFSEDDESHLFRKIWKKKTADDYDIVPIESNPRTVTLRLIDTPGLDDSHGSDDRNIIEVMKHLKILSEAGEGCNHVTAVVLVLNSKESFSKKIQEIYRYYQSCMPNLFGGLAVINTGFSVEKWLQAYNNLQARPEASIKRKILKSAPADSARIAIMRKRREVFSEIFGHDARHFYIDSVPDDYLIVEELITRNRIYDIINYFASQNPMPIQNIKLVKNGTMIQIDEMLATWLKDAKFRLGQREKELLDLADASGKLLAAKTKKARSLESEIEQLKKELALIDNDSRFTIRTHSTAPLHKLSATKSFFKWVVRSSIKDTLIVQEPQHPGFTVEAPNNPPYSEWTSRTWNTDATRWTGAYRASPGEVPNLEAVVSVSNRIYHKKAIADLDKRLLQAKEDKIVVEEEQSFFSSYEAAKPVDPELKEISELLSQCDTLINQLCLDWSSISSGMDDVHLERYKKVRIKGLESLSVEDLLEFIKSQGYNLLERKIRNLEKFGQ</sequence>
<name>A0AAV9WMI8_9PEZI</name>
<dbReference type="Pfam" id="PF01926">
    <property type="entry name" value="MMR_HSR1"/>
    <property type="match status" value="1"/>
</dbReference>
<comment type="caution">
    <text evidence="3">The sequence shown here is derived from an EMBL/GenBank/DDBJ whole genome shotgun (WGS) entry which is preliminary data.</text>
</comment>
<reference evidence="3 4" key="1">
    <citation type="submission" date="2023-08" db="EMBL/GenBank/DDBJ databases">
        <authorList>
            <person name="Palmer J.M."/>
        </authorList>
    </citation>
    <scope>NUCLEOTIDE SEQUENCE [LARGE SCALE GENOMIC DNA]</scope>
    <source>
        <strain evidence="3 4">TWF481</strain>
    </source>
</reference>
<dbReference type="InterPro" id="IPR006073">
    <property type="entry name" value="GTP-bd"/>
</dbReference>
<dbReference type="GO" id="GO:0005525">
    <property type="term" value="F:GTP binding"/>
    <property type="evidence" value="ECO:0007669"/>
    <property type="project" value="InterPro"/>
</dbReference>